<protein>
    <recommendedName>
        <fullName evidence="3">Molybdopterin synthase sulfur carrier subunit</fullName>
    </recommendedName>
</protein>
<organism evidence="1 2">
    <name type="scientific">Chryseobacterium terrae</name>
    <dbReference type="NCBI Taxonomy" id="3163299"/>
    <lineage>
        <taxon>Bacteria</taxon>
        <taxon>Pseudomonadati</taxon>
        <taxon>Bacteroidota</taxon>
        <taxon>Flavobacteriia</taxon>
        <taxon>Flavobacteriales</taxon>
        <taxon>Weeksellaceae</taxon>
        <taxon>Chryseobacterium group</taxon>
        <taxon>Chryseobacterium</taxon>
    </lineage>
</organism>
<evidence type="ECO:0000313" key="2">
    <source>
        <dbReference type="Proteomes" id="UP001629058"/>
    </source>
</evidence>
<accession>A0ABW8Y146</accession>
<keyword evidence="2" id="KW-1185">Reference proteome</keyword>
<gene>
    <name evidence="1" type="ORF">ABS765_06220</name>
</gene>
<dbReference type="InterPro" id="IPR012675">
    <property type="entry name" value="Beta-grasp_dom_sf"/>
</dbReference>
<dbReference type="RefSeq" id="WP_408088655.1">
    <property type="nucleotide sequence ID" value="NZ_JBELPY010000003.1"/>
</dbReference>
<dbReference type="SUPFAM" id="SSF54285">
    <property type="entry name" value="MoaD/ThiS"/>
    <property type="match status" value="1"/>
</dbReference>
<evidence type="ECO:0008006" key="3">
    <source>
        <dbReference type="Google" id="ProtNLM"/>
    </source>
</evidence>
<dbReference type="EMBL" id="JBELPY010000003">
    <property type="protein sequence ID" value="MFL9833620.1"/>
    <property type="molecule type" value="Genomic_DNA"/>
</dbReference>
<sequence length="77" mass="8906">MKIKLNYYGKLTDITKKSSETIDVEEMNVMSLKERLGELYQSFKDITYQFAENNSMLEDKDVIEAEELDVFPPFSGG</sequence>
<comment type="caution">
    <text evidence="1">The sequence shown here is derived from an EMBL/GenBank/DDBJ whole genome shotgun (WGS) entry which is preliminary data.</text>
</comment>
<reference evidence="1 2" key="1">
    <citation type="submission" date="2024-06" db="EMBL/GenBank/DDBJ databases">
        <authorList>
            <person name="Kaempfer P."/>
            <person name="Viver T."/>
        </authorList>
    </citation>
    <scope>NUCLEOTIDE SEQUENCE [LARGE SCALE GENOMIC DNA]</scope>
    <source>
        <strain evidence="1 2">ST-37</strain>
    </source>
</reference>
<evidence type="ECO:0000313" key="1">
    <source>
        <dbReference type="EMBL" id="MFL9833620.1"/>
    </source>
</evidence>
<dbReference type="Proteomes" id="UP001629058">
    <property type="component" value="Unassembled WGS sequence"/>
</dbReference>
<dbReference type="Gene3D" id="3.10.20.30">
    <property type="match status" value="1"/>
</dbReference>
<proteinExistence type="predicted"/>
<dbReference type="InterPro" id="IPR016155">
    <property type="entry name" value="Mopterin_synth/thiamin_S_b"/>
</dbReference>
<name>A0ABW8Y146_9FLAO</name>